<dbReference type="InterPro" id="IPR029045">
    <property type="entry name" value="ClpP/crotonase-like_dom_sf"/>
</dbReference>
<dbReference type="Gene3D" id="3.90.226.10">
    <property type="entry name" value="2-enoyl-CoA Hydratase, Chain A, domain 1"/>
    <property type="match status" value="1"/>
</dbReference>
<proteinExistence type="inferred from homology"/>
<keyword evidence="3" id="KW-0276">Fatty acid metabolism</keyword>
<dbReference type="GO" id="GO:0004300">
    <property type="term" value="F:enoyl-CoA hydratase activity"/>
    <property type="evidence" value="ECO:0007669"/>
    <property type="project" value="UniProtKB-EC"/>
</dbReference>
<dbReference type="PROSITE" id="PS00166">
    <property type="entry name" value="ENOYL_COA_HYDRATASE"/>
    <property type="match status" value="1"/>
</dbReference>
<evidence type="ECO:0000256" key="1">
    <source>
        <dbReference type="ARBA" id="ARBA00002994"/>
    </source>
</evidence>
<dbReference type="InterPro" id="IPR001753">
    <property type="entry name" value="Enoyl-CoA_hydra/iso"/>
</dbReference>
<comment type="catalytic activity">
    <reaction evidence="6">
        <text>a (3S)-3-hydroxyacyl-CoA = a (2E)-enoyl-CoA + H2O</text>
        <dbReference type="Rhea" id="RHEA:16105"/>
        <dbReference type="ChEBI" id="CHEBI:15377"/>
        <dbReference type="ChEBI" id="CHEBI:57318"/>
        <dbReference type="ChEBI" id="CHEBI:58856"/>
        <dbReference type="EC" id="4.2.1.17"/>
    </reaction>
</comment>
<dbReference type="SUPFAM" id="SSF52096">
    <property type="entry name" value="ClpP/crotonase"/>
    <property type="match status" value="1"/>
</dbReference>
<dbReference type="EC" id="4.2.1.17" evidence="9"/>
<evidence type="ECO:0000256" key="8">
    <source>
        <dbReference type="RuleBase" id="RU003707"/>
    </source>
</evidence>
<name>A0ABX8SDI1_9ACTN</name>
<comment type="similarity">
    <text evidence="2 8">Belongs to the enoyl-CoA hydratase/isomerase family.</text>
</comment>
<evidence type="ECO:0000256" key="3">
    <source>
        <dbReference type="ARBA" id="ARBA00022832"/>
    </source>
</evidence>
<accession>A0ABX8SDI1</accession>
<keyword evidence="10" id="KW-1185">Reference proteome</keyword>
<evidence type="ECO:0000256" key="6">
    <source>
        <dbReference type="ARBA" id="ARBA00023709"/>
    </source>
</evidence>
<evidence type="ECO:0000256" key="4">
    <source>
        <dbReference type="ARBA" id="ARBA00023098"/>
    </source>
</evidence>
<dbReference type="Proteomes" id="UP000887023">
    <property type="component" value="Chromosome"/>
</dbReference>
<reference evidence="9" key="1">
    <citation type="submission" date="2021-07" db="EMBL/GenBank/DDBJ databases">
        <title>Candidatus Kaistella beijingensis sp. nov. isolated from a municipal wastewater treatment plant is involved in sludge foaming.</title>
        <authorList>
            <person name="Song Y."/>
            <person name="Liu S.-J."/>
        </authorList>
    </citation>
    <scope>NUCLEOTIDE SEQUENCE</scope>
    <source>
        <strain evidence="9">DSM 43998</strain>
    </source>
</reference>
<evidence type="ECO:0000256" key="2">
    <source>
        <dbReference type="ARBA" id="ARBA00005254"/>
    </source>
</evidence>
<dbReference type="PANTHER" id="PTHR11941">
    <property type="entry name" value="ENOYL-COA HYDRATASE-RELATED"/>
    <property type="match status" value="1"/>
</dbReference>
<evidence type="ECO:0000313" key="10">
    <source>
        <dbReference type="Proteomes" id="UP000887023"/>
    </source>
</evidence>
<sequence length="243" mass="26241">MVLRSVRDGDVVTLTLHRPKQRNALDDSLIAAMQEALEGAAESTARAVVLTGTGGAFCAGADLTEVFSERFTERLFRLMHTIDSIPLPVIAAINGPAIGAGTQLAIAADLRVVMPEAYFQIPAARIGITVDRWTVHRLCAMVGPSRARGMLLGIQQLPASDALACGFANQLGTLADAQRWAQEIAALAPLSLQHLKLTLNDDGTRVPDSPEQWDGLLRAWRSADAQEAQQARAERRQPRFTGR</sequence>
<comment type="function">
    <text evidence="1">Could possibly oxidize fatty acids using specific components.</text>
</comment>
<keyword evidence="5 9" id="KW-0456">Lyase</keyword>
<dbReference type="InterPro" id="IPR018376">
    <property type="entry name" value="Enoyl-CoA_hyd/isom_CS"/>
</dbReference>
<evidence type="ECO:0000313" key="9">
    <source>
        <dbReference type="EMBL" id="QXQ15944.1"/>
    </source>
</evidence>
<organism evidence="9 10">
    <name type="scientific">Skermania pinensis</name>
    <dbReference type="NCBI Taxonomy" id="39122"/>
    <lineage>
        <taxon>Bacteria</taxon>
        <taxon>Bacillati</taxon>
        <taxon>Actinomycetota</taxon>
        <taxon>Actinomycetes</taxon>
        <taxon>Mycobacteriales</taxon>
        <taxon>Gordoniaceae</taxon>
        <taxon>Skermania</taxon>
    </lineage>
</organism>
<evidence type="ECO:0000256" key="5">
    <source>
        <dbReference type="ARBA" id="ARBA00023239"/>
    </source>
</evidence>
<dbReference type="Pfam" id="PF00378">
    <property type="entry name" value="ECH_1"/>
    <property type="match status" value="1"/>
</dbReference>
<gene>
    <name evidence="9" type="ORF">KV203_14670</name>
</gene>
<comment type="catalytic activity">
    <reaction evidence="7">
        <text>a 4-saturated-(3S)-3-hydroxyacyl-CoA = a (3E)-enoyl-CoA + H2O</text>
        <dbReference type="Rhea" id="RHEA:20724"/>
        <dbReference type="ChEBI" id="CHEBI:15377"/>
        <dbReference type="ChEBI" id="CHEBI:58521"/>
        <dbReference type="ChEBI" id="CHEBI:137480"/>
        <dbReference type="EC" id="4.2.1.17"/>
    </reaction>
</comment>
<protein>
    <submittedName>
        <fullName evidence="9">Enoyl-CoA hydratase</fullName>
        <ecNumber evidence="9">4.2.1.17</ecNumber>
    </submittedName>
</protein>
<dbReference type="EMBL" id="CP079105">
    <property type="protein sequence ID" value="QXQ15944.1"/>
    <property type="molecule type" value="Genomic_DNA"/>
</dbReference>
<dbReference type="NCBIfam" id="NF005891">
    <property type="entry name" value="PRK07854.1"/>
    <property type="match status" value="1"/>
</dbReference>
<keyword evidence="4" id="KW-0443">Lipid metabolism</keyword>
<dbReference type="PANTHER" id="PTHR11941:SF169">
    <property type="entry name" value="(7AS)-7A-METHYL-1,5-DIOXO-2,3,5,6,7,7A-HEXAHYDRO-1H-INDENE-CARBOXYL-COA HYDROLASE"/>
    <property type="match status" value="1"/>
</dbReference>
<dbReference type="CDD" id="cd06558">
    <property type="entry name" value="crotonase-like"/>
    <property type="match status" value="1"/>
</dbReference>
<evidence type="ECO:0000256" key="7">
    <source>
        <dbReference type="ARBA" id="ARBA00023717"/>
    </source>
</evidence>